<dbReference type="Pfam" id="PF05656">
    <property type="entry name" value="DUF805"/>
    <property type="match status" value="2"/>
</dbReference>
<feature type="region of interest" description="Disordered" evidence="1">
    <location>
        <begin position="296"/>
        <end position="317"/>
    </location>
</feature>
<comment type="caution">
    <text evidence="3">The sequence shown here is derived from an EMBL/GenBank/DDBJ whole genome shotgun (WGS) entry which is preliminary data.</text>
</comment>
<dbReference type="AlphaFoldDB" id="A0A0R1RJA7"/>
<dbReference type="GO" id="GO:0005886">
    <property type="term" value="C:plasma membrane"/>
    <property type="evidence" value="ECO:0007669"/>
    <property type="project" value="TreeGrafter"/>
</dbReference>
<feature type="compositionally biased region" description="Low complexity" evidence="1">
    <location>
        <begin position="350"/>
        <end position="363"/>
    </location>
</feature>
<feature type="transmembrane region" description="Helical" evidence="2">
    <location>
        <begin position="60"/>
        <end position="78"/>
    </location>
</feature>
<proteinExistence type="predicted"/>
<keyword evidence="2" id="KW-1133">Transmembrane helix</keyword>
<feature type="transmembrane region" description="Helical" evidence="2">
    <location>
        <begin position="175"/>
        <end position="202"/>
    </location>
</feature>
<feature type="transmembrane region" description="Helical" evidence="2">
    <location>
        <begin position="259"/>
        <end position="283"/>
    </location>
</feature>
<feature type="region of interest" description="Disordered" evidence="1">
    <location>
        <begin position="350"/>
        <end position="377"/>
    </location>
</feature>
<dbReference type="OrthoDB" id="2285053at2"/>
<name>A0A0R1RJA7_9LACO</name>
<evidence type="ECO:0008006" key="5">
    <source>
        <dbReference type="Google" id="ProtNLM"/>
    </source>
</evidence>
<dbReference type="eggNOG" id="COG3152">
    <property type="taxonomic scope" value="Bacteria"/>
</dbReference>
<gene>
    <name evidence="3" type="ORF">FD35_GL000869</name>
</gene>
<reference evidence="3 4" key="1">
    <citation type="journal article" date="2015" name="Genome Announc.">
        <title>Expanding the biotechnology potential of lactobacilli through comparative genomics of 213 strains and associated genera.</title>
        <authorList>
            <person name="Sun Z."/>
            <person name="Harris H.M."/>
            <person name="McCann A."/>
            <person name="Guo C."/>
            <person name="Argimon S."/>
            <person name="Zhang W."/>
            <person name="Yang X."/>
            <person name="Jeffery I.B."/>
            <person name="Cooney J.C."/>
            <person name="Kagawa T.F."/>
            <person name="Liu W."/>
            <person name="Song Y."/>
            <person name="Salvetti E."/>
            <person name="Wrobel A."/>
            <person name="Rasinkangas P."/>
            <person name="Parkhill J."/>
            <person name="Rea M.C."/>
            <person name="O'Sullivan O."/>
            <person name="Ritari J."/>
            <person name="Douillard F.P."/>
            <person name="Paul Ross R."/>
            <person name="Yang R."/>
            <person name="Briner A.E."/>
            <person name="Felis G.E."/>
            <person name="de Vos W.M."/>
            <person name="Barrangou R."/>
            <person name="Klaenhammer T.R."/>
            <person name="Caufield P.W."/>
            <person name="Cui Y."/>
            <person name="Zhang H."/>
            <person name="O'Toole P.W."/>
        </authorList>
    </citation>
    <scope>NUCLEOTIDE SEQUENCE [LARGE SCALE GENOMIC DNA]</scope>
    <source>
        <strain evidence="3 4">DSM 15814</strain>
    </source>
</reference>
<dbReference type="RefSeq" id="WP_017260465.1">
    <property type="nucleotide sequence ID" value="NZ_AUAW01000015.1"/>
</dbReference>
<keyword evidence="2" id="KW-0812">Transmembrane</keyword>
<dbReference type="PANTHER" id="PTHR34980:SF2">
    <property type="entry name" value="INNER MEMBRANE PROTEIN YHAH-RELATED"/>
    <property type="match status" value="1"/>
</dbReference>
<accession>A0A0R1RJA7</accession>
<keyword evidence="4" id="KW-1185">Reference proteome</keyword>
<dbReference type="EMBL" id="AZFF01000015">
    <property type="protein sequence ID" value="KRL53763.1"/>
    <property type="molecule type" value="Genomic_DNA"/>
</dbReference>
<dbReference type="PATRIC" id="fig|1114972.6.peg.877"/>
<dbReference type="InterPro" id="IPR008523">
    <property type="entry name" value="DUF805"/>
</dbReference>
<sequence length="377" mass="41444">MNIWANYIASWQQIFNYRGKTRRRDFWAAIIGMVIASIVVSTILSGATGLSDGIALPAHWLENFFFLAQFLQYLSMSVRRLHSLSLSGHYQWLMLVPGVHMIVLHALPEVEKDPRAPWYNMMSVDNGPASLEVNHRGHVSGILSNAFGYTWRNMFNFRDTVSRGNYLWARVTWSIFSLFAGALLSLTIFLIVVVRIFVSLLMNRGNTLQLNPSLQSPAFDPSVLNGLGLFIIPVGLIVGFLIVFPIVSLTARRLHDQELSAWWVFLYLAGSVGSLILLLLSLLPAKDGQTKYAVADGRPAANTESSDSGDKSEQTVSASAASSQASVEVFYPQSVTSAAQVEVFYPQSSTVASSESAATSDTSVQSNAASEDRDDHV</sequence>
<dbReference type="Proteomes" id="UP000051999">
    <property type="component" value="Unassembled WGS sequence"/>
</dbReference>
<organism evidence="3 4">
    <name type="scientific">Furfurilactobacillus rossiae DSM 15814</name>
    <dbReference type="NCBI Taxonomy" id="1114972"/>
    <lineage>
        <taxon>Bacteria</taxon>
        <taxon>Bacillati</taxon>
        <taxon>Bacillota</taxon>
        <taxon>Bacilli</taxon>
        <taxon>Lactobacillales</taxon>
        <taxon>Lactobacillaceae</taxon>
        <taxon>Furfurilactobacillus</taxon>
    </lineage>
</organism>
<dbReference type="PANTHER" id="PTHR34980">
    <property type="entry name" value="INNER MEMBRANE PROTEIN-RELATED-RELATED"/>
    <property type="match status" value="1"/>
</dbReference>
<protein>
    <recommendedName>
        <fullName evidence="5">DUF805 domain-containing protein</fullName>
    </recommendedName>
</protein>
<evidence type="ECO:0000256" key="1">
    <source>
        <dbReference type="SAM" id="MobiDB-lite"/>
    </source>
</evidence>
<feature type="transmembrane region" description="Helical" evidence="2">
    <location>
        <begin position="223"/>
        <end position="247"/>
    </location>
</feature>
<dbReference type="STRING" id="1114972.FD35_GL000869"/>
<evidence type="ECO:0000313" key="3">
    <source>
        <dbReference type="EMBL" id="KRL53763.1"/>
    </source>
</evidence>
<keyword evidence="2" id="KW-0472">Membrane</keyword>
<evidence type="ECO:0000256" key="2">
    <source>
        <dbReference type="SAM" id="Phobius"/>
    </source>
</evidence>
<feature type="transmembrane region" description="Helical" evidence="2">
    <location>
        <begin position="26"/>
        <end position="48"/>
    </location>
</feature>
<evidence type="ECO:0000313" key="4">
    <source>
        <dbReference type="Proteomes" id="UP000051999"/>
    </source>
</evidence>